<keyword evidence="8" id="KW-1185">Reference proteome</keyword>
<dbReference type="Proteomes" id="UP000683428">
    <property type="component" value="Chromosome"/>
</dbReference>
<organism evidence="7 8">
    <name type="scientific">Azospira inquinata</name>
    <dbReference type="NCBI Taxonomy" id="2785627"/>
    <lineage>
        <taxon>Bacteria</taxon>
        <taxon>Pseudomonadati</taxon>
        <taxon>Pseudomonadota</taxon>
        <taxon>Betaproteobacteria</taxon>
        <taxon>Rhodocyclales</taxon>
        <taxon>Rhodocyclaceae</taxon>
        <taxon>Azospira</taxon>
    </lineage>
</organism>
<dbReference type="PANTHER" id="PTHR30349">
    <property type="entry name" value="PHAGE INTEGRASE-RELATED"/>
    <property type="match status" value="1"/>
</dbReference>
<dbReference type="Pfam" id="PF00589">
    <property type="entry name" value="Phage_integrase"/>
    <property type="match status" value="1"/>
</dbReference>
<dbReference type="GO" id="GO:0015074">
    <property type="term" value="P:DNA integration"/>
    <property type="evidence" value="ECO:0007669"/>
    <property type="project" value="UniProtKB-KW"/>
</dbReference>
<evidence type="ECO:0000313" key="7">
    <source>
        <dbReference type="EMBL" id="QWT50304.1"/>
    </source>
</evidence>
<evidence type="ECO:0000256" key="4">
    <source>
        <dbReference type="PROSITE-ProRule" id="PRU01248"/>
    </source>
</evidence>
<name>A0A975SPR7_9RHOO</name>
<dbReference type="KEGG" id="aiq:Azoinq_06885"/>
<sequence length="396" mass="45603">MSQADDLGAYREWLDEHTNPDELLFHFPRNKLARVTYRYRGHLIQKIYARELAPATAKRRMGVVISFYRWLIEENLFEPDFPPWQERQYLLSVKNTHGFSMTRSVASTDISIKASKTDDPFEGTIQDGSKLRPLSVEEQQWVMEGARTLGNPEMQLLILFMLLTGARIQTACTLRVRHFIGTNPHFGRALSSDIQIFKLPVGPATGIDTKNDKNMVLQVPRALYEVLRTYAQSSRAKRRRELTIDGDNPDQYLFLTQQGRPYFTGKDEALTFDPKLKRRHQKTGGTVRQYIKDHLIPYIRHRYDKNFHFRIHDLRASFGMNQTDMQMSLVEKGDITLAKARIAVMALMGHASSATTDLYLDYRKQMQQAYAAINGYGDQVQAWISDAIAGIGYNDE</sequence>
<feature type="domain" description="Tyr recombinase" evidence="5">
    <location>
        <begin position="129"/>
        <end position="372"/>
    </location>
</feature>
<evidence type="ECO:0000313" key="8">
    <source>
        <dbReference type="Proteomes" id="UP000683428"/>
    </source>
</evidence>
<dbReference type="CDD" id="cd00397">
    <property type="entry name" value="DNA_BRE_C"/>
    <property type="match status" value="1"/>
</dbReference>
<dbReference type="RefSeq" id="WP_216130639.1">
    <property type="nucleotide sequence ID" value="NZ_CP064782.1"/>
</dbReference>
<dbReference type="EMBL" id="CP064782">
    <property type="protein sequence ID" value="QWT50304.1"/>
    <property type="molecule type" value="Genomic_DNA"/>
</dbReference>
<protein>
    <submittedName>
        <fullName evidence="7">Site-specific integrase</fullName>
    </submittedName>
</protein>
<accession>A0A975SPR7</accession>
<gene>
    <name evidence="7" type="ORF">Azoinq_06885</name>
</gene>
<dbReference type="PROSITE" id="PS51898">
    <property type="entry name" value="TYR_RECOMBINASE"/>
    <property type="match status" value="1"/>
</dbReference>
<feature type="domain" description="Core-binding (CB)" evidence="6">
    <location>
        <begin position="1"/>
        <end position="72"/>
    </location>
</feature>
<evidence type="ECO:0000259" key="6">
    <source>
        <dbReference type="PROSITE" id="PS51900"/>
    </source>
</evidence>
<dbReference type="PROSITE" id="PS51900">
    <property type="entry name" value="CB"/>
    <property type="match status" value="1"/>
</dbReference>
<comment type="similarity">
    <text evidence="1">Belongs to the 'phage' integrase family.</text>
</comment>
<evidence type="ECO:0000256" key="1">
    <source>
        <dbReference type="ARBA" id="ARBA00008857"/>
    </source>
</evidence>
<evidence type="ECO:0000256" key="2">
    <source>
        <dbReference type="ARBA" id="ARBA00022908"/>
    </source>
</evidence>
<keyword evidence="3 4" id="KW-0238">DNA-binding</keyword>
<keyword evidence="2" id="KW-0229">DNA integration</keyword>
<evidence type="ECO:0000259" key="5">
    <source>
        <dbReference type="PROSITE" id="PS51898"/>
    </source>
</evidence>
<dbReference type="InterPro" id="IPR050090">
    <property type="entry name" value="Tyrosine_recombinase_XerCD"/>
</dbReference>
<dbReference type="PANTHER" id="PTHR30349:SF41">
    <property type="entry name" value="INTEGRASE_RECOMBINASE PROTEIN MJ0367-RELATED"/>
    <property type="match status" value="1"/>
</dbReference>
<evidence type="ECO:0000256" key="3">
    <source>
        <dbReference type="ARBA" id="ARBA00023125"/>
    </source>
</evidence>
<dbReference type="InterPro" id="IPR002104">
    <property type="entry name" value="Integrase_catalytic"/>
</dbReference>
<dbReference type="InterPro" id="IPR044068">
    <property type="entry name" value="CB"/>
</dbReference>
<proteinExistence type="inferred from homology"/>
<dbReference type="AlphaFoldDB" id="A0A975SPR7"/>
<reference evidence="7" key="1">
    <citation type="submission" date="2020-11" db="EMBL/GenBank/DDBJ databases">
        <title>Azospira inquinata sp. nov.</title>
        <authorList>
            <person name="Moe W.M."/>
            <person name="Mikes M.C."/>
        </authorList>
    </citation>
    <scope>NUCLEOTIDE SEQUENCE</scope>
    <source>
        <strain evidence="7">Azo-3</strain>
    </source>
</reference>
<dbReference type="GO" id="GO:0003677">
    <property type="term" value="F:DNA binding"/>
    <property type="evidence" value="ECO:0007669"/>
    <property type="project" value="UniProtKB-UniRule"/>
</dbReference>
<dbReference type="GO" id="GO:0006310">
    <property type="term" value="P:DNA recombination"/>
    <property type="evidence" value="ECO:0007669"/>
    <property type="project" value="InterPro"/>
</dbReference>